<evidence type="ECO:0000313" key="3">
    <source>
        <dbReference type="Proteomes" id="UP000651728"/>
    </source>
</evidence>
<feature type="chain" id="PRO_5045787487" description="Secreted protein" evidence="1">
    <location>
        <begin position="27"/>
        <end position="124"/>
    </location>
</feature>
<dbReference type="Proteomes" id="UP000651728">
    <property type="component" value="Unassembled WGS sequence"/>
</dbReference>
<protein>
    <recommendedName>
        <fullName evidence="4">Secreted protein</fullName>
    </recommendedName>
</protein>
<sequence length="124" mass="12698">MIGMRLLPLAAACAAAVLFASGCATADKAQSCAEATKVISSTVSEIGKVADDPAAMRKKIEDGAADLENMANKAADTTLRDALQGLAESLQKLNVDDANAAVDAAQRVATDGAKYLRQVSEACI</sequence>
<accession>A0ABQ4FBT0</accession>
<evidence type="ECO:0008006" key="4">
    <source>
        <dbReference type="Google" id="ProtNLM"/>
    </source>
</evidence>
<evidence type="ECO:0000313" key="2">
    <source>
        <dbReference type="EMBL" id="GIH32281.1"/>
    </source>
</evidence>
<dbReference type="EMBL" id="BOOB01000016">
    <property type="protein sequence ID" value="GIH32281.1"/>
    <property type="molecule type" value="Genomic_DNA"/>
</dbReference>
<organism evidence="2 3">
    <name type="scientific">Microbispora amethystogenes</name>
    <dbReference type="NCBI Taxonomy" id="1427754"/>
    <lineage>
        <taxon>Bacteria</taxon>
        <taxon>Bacillati</taxon>
        <taxon>Actinomycetota</taxon>
        <taxon>Actinomycetes</taxon>
        <taxon>Streptosporangiales</taxon>
        <taxon>Streptosporangiaceae</taxon>
        <taxon>Microbispora</taxon>
    </lineage>
</organism>
<reference evidence="2 3" key="1">
    <citation type="submission" date="2021-01" db="EMBL/GenBank/DDBJ databases">
        <title>Whole genome shotgun sequence of Microbispora amethystogenes NBRC 101907.</title>
        <authorList>
            <person name="Komaki H."/>
            <person name="Tamura T."/>
        </authorList>
    </citation>
    <scope>NUCLEOTIDE SEQUENCE [LARGE SCALE GENOMIC DNA]</scope>
    <source>
        <strain evidence="2 3">NBRC 101907</strain>
    </source>
</reference>
<proteinExistence type="predicted"/>
<keyword evidence="1" id="KW-0732">Signal</keyword>
<gene>
    <name evidence="2" type="ORF">Mam01_24450</name>
</gene>
<comment type="caution">
    <text evidence="2">The sequence shown here is derived from an EMBL/GenBank/DDBJ whole genome shotgun (WGS) entry which is preliminary data.</text>
</comment>
<feature type="signal peptide" evidence="1">
    <location>
        <begin position="1"/>
        <end position="26"/>
    </location>
</feature>
<dbReference type="PROSITE" id="PS51257">
    <property type="entry name" value="PROKAR_LIPOPROTEIN"/>
    <property type="match status" value="1"/>
</dbReference>
<keyword evidence="3" id="KW-1185">Reference proteome</keyword>
<evidence type="ECO:0000256" key="1">
    <source>
        <dbReference type="SAM" id="SignalP"/>
    </source>
</evidence>
<name>A0ABQ4FBT0_9ACTN</name>